<keyword evidence="1" id="KW-0472">Membrane</keyword>
<protein>
    <submittedName>
        <fullName evidence="2">Uncharacterized protein</fullName>
    </submittedName>
</protein>
<dbReference type="AlphaFoldDB" id="A0AAE8EK55"/>
<organism evidence="2 3">
    <name type="scientific">Brenneria goodwinii</name>
    <dbReference type="NCBI Taxonomy" id="1109412"/>
    <lineage>
        <taxon>Bacteria</taxon>
        <taxon>Pseudomonadati</taxon>
        <taxon>Pseudomonadota</taxon>
        <taxon>Gammaproteobacteria</taxon>
        <taxon>Enterobacterales</taxon>
        <taxon>Pectobacteriaceae</taxon>
        <taxon>Brenneria</taxon>
    </lineage>
</organism>
<dbReference type="EMBL" id="MJLX01000125">
    <property type="protein sequence ID" value="RLM15740.1"/>
    <property type="molecule type" value="Genomic_DNA"/>
</dbReference>
<reference evidence="2 3" key="1">
    <citation type="submission" date="2016-09" db="EMBL/GenBank/DDBJ databases">
        <authorList>
            <person name="Doonan J."/>
            <person name="Pachebat J.A."/>
            <person name="Golyshin P.N."/>
            <person name="Denman S."/>
            <person name="Mcdonald J.E."/>
        </authorList>
    </citation>
    <scope>NUCLEOTIDE SEQUENCE [LARGE SCALE GENOMIC DNA]</scope>
    <source>
        <strain evidence="2 3">FRB141</strain>
    </source>
</reference>
<accession>A0AAE8EK55</accession>
<dbReference type="KEGG" id="bgj:AWC36_19205"/>
<evidence type="ECO:0000313" key="3">
    <source>
        <dbReference type="Proteomes" id="UP000285972"/>
    </source>
</evidence>
<keyword evidence="1" id="KW-1133">Transmembrane helix</keyword>
<sequence>MSFIVMVTGMVMLILAPLVLAFSMVYFGLHRKKYEQLISLYRQEGLPLSAQSNLMSFLGHWGSLFLTLFFKRVLDGKPVNIAPKRPLPPEAYAFVASQPRELTGWIRIYYYIHAACFLMFWVGCGIAYLGEWAGWY</sequence>
<feature type="transmembrane region" description="Helical" evidence="1">
    <location>
        <begin position="6"/>
        <end position="29"/>
    </location>
</feature>
<dbReference type="GeneID" id="70908949"/>
<dbReference type="RefSeq" id="WP_095835258.1">
    <property type="nucleotide sequence ID" value="NZ_CP014137.1"/>
</dbReference>
<feature type="transmembrane region" description="Helical" evidence="1">
    <location>
        <begin position="108"/>
        <end position="130"/>
    </location>
</feature>
<name>A0AAE8EK55_9GAMM</name>
<proteinExistence type="predicted"/>
<comment type="caution">
    <text evidence="2">The sequence shown here is derived from an EMBL/GenBank/DDBJ whole genome shotgun (WGS) entry which is preliminary data.</text>
</comment>
<evidence type="ECO:0000313" key="2">
    <source>
        <dbReference type="EMBL" id="RLM15740.1"/>
    </source>
</evidence>
<gene>
    <name evidence="2" type="ORF">BIY26_22875</name>
</gene>
<keyword evidence="1" id="KW-0812">Transmembrane</keyword>
<dbReference type="Proteomes" id="UP000285972">
    <property type="component" value="Unassembled WGS sequence"/>
</dbReference>
<evidence type="ECO:0000256" key="1">
    <source>
        <dbReference type="SAM" id="Phobius"/>
    </source>
</evidence>